<dbReference type="KEGG" id="stri:C7M71_025435"/>
<gene>
    <name evidence="2" type="ORF">C7M71_025435</name>
</gene>
<feature type="compositionally biased region" description="Polar residues" evidence="1">
    <location>
        <begin position="78"/>
        <end position="95"/>
    </location>
</feature>
<dbReference type="AlphaFoldDB" id="A0A345T2N7"/>
<proteinExistence type="predicted"/>
<name>A0A345T2N7_9ACTN</name>
<reference evidence="3" key="1">
    <citation type="submission" date="2018-07" db="EMBL/GenBank/DDBJ databases">
        <title>Streptacidiphilus bronchialis DSM 106435 chromosome.</title>
        <authorList>
            <person name="Batra D."/>
            <person name="Gulvik C.A."/>
        </authorList>
    </citation>
    <scope>NUCLEOTIDE SEQUENCE [LARGE SCALE GENOMIC DNA]</scope>
    <source>
        <strain evidence="3">DSM 106435</strain>
    </source>
</reference>
<accession>A0A345T2N7</accession>
<evidence type="ECO:0000313" key="2">
    <source>
        <dbReference type="EMBL" id="AXI80242.1"/>
    </source>
</evidence>
<dbReference type="OrthoDB" id="3623830at2"/>
<dbReference type="EMBL" id="CP031264">
    <property type="protein sequence ID" value="AXI80242.1"/>
    <property type="molecule type" value="Genomic_DNA"/>
</dbReference>
<feature type="region of interest" description="Disordered" evidence="1">
    <location>
        <begin position="74"/>
        <end position="134"/>
    </location>
</feature>
<sequence length="143" mass="14786">MGDGHRQAGVGAQAPEQVGKRVARSVAATLAAAATLTLGTPGGNAFAIDHVHCVGGEKLRRVVGRPGRLLRQLRPRRTTSGGISRNCSAPRSQTRPRPGVSTHQLGGPYPHGGLIPPAEPGTRRWPGQPGRARDGCAVRVGGC</sequence>
<protein>
    <submittedName>
        <fullName evidence="2">Uncharacterized protein</fullName>
    </submittedName>
</protein>
<evidence type="ECO:0000256" key="1">
    <source>
        <dbReference type="SAM" id="MobiDB-lite"/>
    </source>
</evidence>
<dbReference type="Proteomes" id="UP000249340">
    <property type="component" value="Chromosome"/>
</dbReference>
<organism evidence="2 3">
    <name type="scientific">Peterkaempfera bronchialis</name>
    <dbReference type="NCBI Taxonomy" id="2126346"/>
    <lineage>
        <taxon>Bacteria</taxon>
        <taxon>Bacillati</taxon>
        <taxon>Actinomycetota</taxon>
        <taxon>Actinomycetes</taxon>
        <taxon>Kitasatosporales</taxon>
        <taxon>Streptomycetaceae</taxon>
        <taxon>Peterkaempfera</taxon>
    </lineage>
</organism>
<keyword evidence="3" id="KW-1185">Reference proteome</keyword>
<evidence type="ECO:0000313" key="3">
    <source>
        <dbReference type="Proteomes" id="UP000249340"/>
    </source>
</evidence>